<keyword evidence="4" id="KW-1185">Reference proteome</keyword>
<proteinExistence type="predicted"/>
<dbReference type="AlphaFoldDB" id="A0A6L9MKF1"/>
<feature type="transmembrane region" description="Helical" evidence="1">
    <location>
        <begin position="150"/>
        <end position="170"/>
    </location>
</feature>
<accession>A0A6L9MKF1</accession>
<dbReference type="InterPro" id="IPR012429">
    <property type="entry name" value="HGSNAT_cat"/>
</dbReference>
<feature type="transmembrane region" description="Helical" evidence="1">
    <location>
        <begin position="28"/>
        <end position="47"/>
    </location>
</feature>
<keyword evidence="1" id="KW-0472">Membrane</keyword>
<feature type="transmembrane region" description="Helical" evidence="1">
    <location>
        <begin position="111"/>
        <end position="130"/>
    </location>
</feature>
<feature type="transmembrane region" description="Helical" evidence="1">
    <location>
        <begin position="84"/>
        <end position="104"/>
    </location>
</feature>
<protein>
    <submittedName>
        <fullName evidence="3">DUF1624 domain-containing protein</fullName>
    </submittedName>
</protein>
<evidence type="ECO:0000313" key="3">
    <source>
        <dbReference type="EMBL" id="NDV88106.1"/>
    </source>
</evidence>
<feature type="domain" description="Heparan-alpha-glucosaminide N-acetyltransferase catalytic" evidence="2">
    <location>
        <begin position="1"/>
        <end position="208"/>
    </location>
</feature>
<sequence length="297" mass="32795">MVVYHFTWDLEFFNYVDRGLTGEGGWRVFARVIASSFLFLVGISLVLAHGGGVRWRPFLVRLGQVTAAAAAVTIATVFATPNSFVFFGILHHIVVASLIGLAFLRLPWIIAALAAVGVIALPWFVTSPAFDTRWLAWTGLAESPPVSNDLVPIFPFFGAVLAGIAVARLAQRAGTFEALRRWNPSLAPLVPLGWLGRHSLMFYLVHQPVLIGLVYVFAQIAPPDRDAVFRSDCSRACLAQQDERFCQAYCDCAQREIVAADLFDALMAGDTDEAQMTRIRDIINECTFRTVDQFEAQ</sequence>
<keyword evidence="1" id="KW-1133">Transmembrane helix</keyword>
<dbReference type="EMBL" id="JAAAMJ010000013">
    <property type="protein sequence ID" value="NDV88106.1"/>
    <property type="molecule type" value="Genomic_DNA"/>
</dbReference>
<feature type="transmembrane region" description="Helical" evidence="1">
    <location>
        <begin position="59"/>
        <end position="78"/>
    </location>
</feature>
<comment type="caution">
    <text evidence="3">The sequence shown here is derived from an EMBL/GenBank/DDBJ whole genome shotgun (WGS) entry which is preliminary data.</text>
</comment>
<evidence type="ECO:0000256" key="1">
    <source>
        <dbReference type="SAM" id="Phobius"/>
    </source>
</evidence>
<name>A0A6L9MKF1_9HYPH</name>
<keyword evidence="1" id="KW-0812">Transmembrane</keyword>
<gene>
    <name evidence="3" type="ORF">GTW51_15500</name>
</gene>
<reference evidence="3 4" key="1">
    <citation type="submission" date="2020-01" db="EMBL/GenBank/DDBJ databases">
        <title>Genomes of bacteria type strains.</title>
        <authorList>
            <person name="Chen J."/>
            <person name="Zhu S."/>
            <person name="Chen J."/>
        </authorList>
    </citation>
    <scope>NUCLEOTIDE SEQUENCE [LARGE SCALE GENOMIC DNA]</scope>
    <source>
        <strain evidence="3 4">KCTC 52919</strain>
    </source>
</reference>
<dbReference type="Proteomes" id="UP000476332">
    <property type="component" value="Unassembled WGS sequence"/>
</dbReference>
<evidence type="ECO:0000313" key="4">
    <source>
        <dbReference type="Proteomes" id="UP000476332"/>
    </source>
</evidence>
<dbReference type="Pfam" id="PF07786">
    <property type="entry name" value="HGSNAT_cat"/>
    <property type="match status" value="1"/>
</dbReference>
<evidence type="ECO:0000259" key="2">
    <source>
        <dbReference type="Pfam" id="PF07786"/>
    </source>
</evidence>
<organism evidence="3 4">
    <name type="scientific">Aurantimonas aggregata</name>
    <dbReference type="NCBI Taxonomy" id="2047720"/>
    <lineage>
        <taxon>Bacteria</taxon>
        <taxon>Pseudomonadati</taxon>
        <taxon>Pseudomonadota</taxon>
        <taxon>Alphaproteobacteria</taxon>
        <taxon>Hyphomicrobiales</taxon>
        <taxon>Aurantimonadaceae</taxon>
        <taxon>Aurantimonas</taxon>
    </lineage>
</organism>